<dbReference type="CDD" id="cd00038">
    <property type="entry name" value="CAP_ED"/>
    <property type="match status" value="1"/>
</dbReference>
<accession>A0A1T5N3N9</accession>
<dbReference type="RefSeq" id="WP_079467466.1">
    <property type="nucleotide sequence ID" value="NZ_FUZZ01000001.1"/>
</dbReference>
<keyword evidence="3" id="KW-1185">Reference proteome</keyword>
<keyword evidence="2" id="KW-0808">Transferase</keyword>
<dbReference type="STRING" id="393003.SAMN05660461_0102"/>
<evidence type="ECO:0000313" key="2">
    <source>
        <dbReference type="EMBL" id="SKC94789.1"/>
    </source>
</evidence>
<evidence type="ECO:0000313" key="3">
    <source>
        <dbReference type="Proteomes" id="UP000190166"/>
    </source>
</evidence>
<dbReference type="InterPro" id="IPR000595">
    <property type="entry name" value="cNMP-bd_dom"/>
</dbReference>
<dbReference type="SUPFAM" id="SSF51206">
    <property type="entry name" value="cAMP-binding domain-like"/>
    <property type="match status" value="1"/>
</dbReference>
<dbReference type="EMBL" id="FUZZ01000001">
    <property type="protein sequence ID" value="SKC94789.1"/>
    <property type="molecule type" value="Genomic_DNA"/>
</dbReference>
<feature type="domain" description="Cyclic nucleotide-binding" evidence="1">
    <location>
        <begin position="35"/>
        <end position="115"/>
    </location>
</feature>
<dbReference type="Pfam" id="PF00027">
    <property type="entry name" value="cNMP_binding"/>
    <property type="match status" value="1"/>
</dbReference>
<dbReference type="AlphaFoldDB" id="A0A1T5N3N9"/>
<gene>
    <name evidence="2" type="ORF">SAMN05660461_0102</name>
</gene>
<evidence type="ECO:0000259" key="1">
    <source>
        <dbReference type="PROSITE" id="PS50042"/>
    </source>
</evidence>
<dbReference type="GO" id="GO:0016301">
    <property type="term" value="F:kinase activity"/>
    <property type="evidence" value="ECO:0007669"/>
    <property type="project" value="UniProtKB-KW"/>
</dbReference>
<keyword evidence="2" id="KW-0418">Kinase</keyword>
<dbReference type="InterPro" id="IPR014710">
    <property type="entry name" value="RmlC-like_jellyroll"/>
</dbReference>
<name>A0A1T5N3N9_9BACT</name>
<dbReference type="InterPro" id="IPR018490">
    <property type="entry name" value="cNMP-bd_dom_sf"/>
</dbReference>
<dbReference type="Gene3D" id="2.60.120.10">
    <property type="entry name" value="Jelly Rolls"/>
    <property type="match status" value="1"/>
</dbReference>
<dbReference type="Proteomes" id="UP000190166">
    <property type="component" value="Unassembled WGS sequence"/>
</dbReference>
<dbReference type="PROSITE" id="PS50042">
    <property type="entry name" value="CNMP_BINDING_3"/>
    <property type="match status" value="1"/>
</dbReference>
<sequence>MYEQLSAFILSKISVTDAQLGVILSHFKPLQAGRNQLLLTEGEVARNIFFVAGGCIRIYFIDENGQEATRYLAFENNFACGLMSFIAQQTSHEFIQAVLPSQLLSISRNDFYYLLDTIPSWEKFYRSYLENAYVINTSRLMSFITQSAGERYRRLLDESPHIVQRLPNKLVASYLNISQETLSRLKSKR</sequence>
<protein>
    <submittedName>
        <fullName evidence="2">cAMP-binding domain of CRP or a regulatory subunit of cAMP-dependent protein kinases</fullName>
    </submittedName>
</protein>
<reference evidence="3" key="1">
    <citation type="submission" date="2017-02" db="EMBL/GenBank/DDBJ databases">
        <authorList>
            <person name="Varghese N."/>
            <person name="Submissions S."/>
        </authorList>
    </citation>
    <scope>NUCLEOTIDE SEQUENCE [LARGE SCALE GENOMIC DNA]</scope>
    <source>
        <strain evidence="3">DSM 18108</strain>
    </source>
</reference>
<proteinExistence type="predicted"/>
<organism evidence="2 3">
    <name type="scientific">Chitinophaga ginsengisegetis</name>
    <dbReference type="NCBI Taxonomy" id="393003"/>
    <lineage>
        <taxon>Bacteria</taxon>
        <taxon>Pseudomonadati</taxon>
        <taxon>Bacteroidota</taxon>
        <taxon>Chitinophagia</taxon>
        <taxon>Chitinophagales</taxon>
        <taxon>Chitinophagaceae</taxon>
        <taxon>Chitinophaga</taxon>
    </lineage>
</organism>